<protein>
    <submittedName>
        <fullName evidence="13">Site-2 protease family protein</fullName>
    </submittedName>
</protein>
<evidence type="ECO:0000256" key="2">
    <source>
        <dbReference type="ARBA" id="ARBA00004141"/>
    </source>
</evidence>
<dbReference type="SUPFAM" id="SSF50156">
    <property type="entry name" value="PDZ domain-like"/>
    <property type="match status" value="1"/>
</dbReference>
<dbReference type="Pfam" id="PF02163">
    <property type="entry name" value="Peptidase_M50"/>
    <property type="match status" value="1"/>
</dbReference>
<keyword evidence="5 11" id="KW-0812">Transmembrane</keyword>
<evidence type="ECO:0000256" key="10">
    <source>
        <dbReference type="ARBA" id="ARBA00023136"/>
    </source>
</evidence>
<dbReference type="EMBL" id="JBBMFJ010000002">
    <property type="protein sequence ID" value="MEQ2561794.1"/>
    <property type="molecule type" value="Genomic_DNA"/>
</dbReference>
<evidence type="ECO:0000256" key="9">
    <source>
        <dbReference type="ARBA" id="ARBA00023049"/>
    </source>
</evidence>
<proteinExistence type="inferred from homology"/>
<dbReference type="InterPro" id="IPR004387">
    <property type="entry name" value="Pept_M50_Zn"/>
</dbReference>
<dbReference type="Proteomes" id="UP001437460">
    <property type="component" value="Unassembled WGS sequence"/>
</dbReference>
<keyword evidence="8 11" id="KW-1133">Transmembrane helix</keyword>
<dbReference type="InterPro" id="IPR001478">
    <property type="entry name" value="PDZ"/>
</dbReference>
<evidence type="ECO:0000313" key="13">
    <source>
        <dbReference type="EMBL" id="MEQ2561794.1"/>
    </source>
</evidence>
<dbReference type="GO" id="GO:0006508">
    <property type="term" value="P:proteolysis"/>
    <property type="evidence" value="ECO:0007669"/>
    <property type="project" value="UniProtKB-KW"/>
</dbReference>
<dbReference type="InterPro" id="IPR041489">
    <property type="entry name" value="PDZ_6"/>
</dbReference>
<evidence type="ECO:0000256" key="6">
    <source>
        <dbReference type="ARBA" id="ARBA00022801"/>
    </source>
</evidence>
<feature type="transmembrane region" description="Helical" evidence="11">
    <location>
        <begin position="329"/>
        <end position="348"/>
    </location>
</feature>
<keyword evidence="6" id="KW-0378">Hydrolase</keyword>
<comment type="similarity">
    <text evidence="3">Belongs to the peptidase M50B family.</text>
</comment>
<evidence type="ECO:0000256" key="4">
    <source>
        <dbReference type="ARBA" id="ARBA00022670"/>
    </source>
</evidence>
<dbReference type="Gene3D" id="2.30.42.10">
    <property type="match status" value="1"/>
</dbReference>
<sequence>MLNILAAVLLFGFIVLVHEFGHFLLAKCSGIGVVEFSVGMGPRIFSVEKGETRYSIKALPFGGSCMMVGEDAENTDPKAFNNKPVLSRIAVIAAGPVFNFILAFLFAMIIVAQIGHDAPVLTGVMEGSPAEEAGLQAGDCITKINGRHITAYRDIMLYTFSHPGQEMKVQFTRPAEAGTKESDGPTSGFVTLTPRFSEEYQSYMMGVQFGGYQKIHGIGQLIHYSAYEVKYCVVSTIDSLGMLFRRQIRADEAVTGPVGIVNMVGETVQESRQISARAVVLTLANWVLLLSSSLGIMNLLPIPALDGGRLVFLLIELVRGKPVDPEKEGMVHMAGMAVLMALMVLVLFNDIRNLL</sequence>
<keyword evidence="10 11" id="KW-0472">Membrane</keyword>
<evidence type="ECO:0000313" key="14">
    <source>
        <dbReference type="Proteomes" id="UP001437460"/>
    </source>
</evidence>
<dbReference type="CDD" id="cd06163">
    <property type="entry name" value="S2P-M50_PDZ_RseP-like"/>
    <property type="match status" value="1"/>
</dbReference>
<dbReference type="CDD" id="cd23081">
    <property type="entry name" value="cpPDZ_EcRseP-like"/>
    <property type="match status" value="1"/>
</dbReference>
<keyword evidence="9" id="KW-0482">Metalloprotease</keyword>
<dbReference type="Pfam" id="PF17820">
    <property type="entry name" value="PDZ_6"/>
    <property type="match status" value="1"/>
</dbReference>
<gene>
    <name evidence="13" type="ORF">WMO41_01135</name>
</gene>
<evidence type="ECO:0000256" key="8">
    <source>
        <dbReference type="ARBA" id="ARBA00022989"/>
    </source>
</evidence>
<dbReference type="PANTHER" id="PTHR42837">
    <property type="entry name" value="REGULATOR OF SIGMA-E PROTEASE RSEP"/>
    <property type="match status" value="1"/>
</dbReference>
<name>A0ABV1HI23_9FIRM</name>
<dbReference type="SMART" id="SM00228">
    <property type="entry name" value="PDZ"/>
    <property type="match status" value="1"/>
</dbReference>
<keyword evidence="14" id="KW-1185">Reference proteome</keyword>
<dbReference type="InterPro" id="IPR008915">
    <property type="entry name" value="Peptidase_M50"/>
</dbReference>
<comment type="cofactor">
    <cofactor evidence="1">
        <name>Zn(2+)</name>
        <dbReference type="ChEBI" id="CHEBI:29105"/>
    </cofactor>
</comment>
<evidence type="ECO:0000256" key="5">
    <source>
        <dbReference type="ARBA" id="ARBA00022692"/>
    </source>
</evidence>
<dbReference type="PROSITE" id="PS50106">
    <property type="entry name" value="PDZ"/>
    <property type="match status" value="1"/>
</dbReference>
<dbReference type="PANTHER" id="PTHR42837:SF2">
    <property type="entry name" value="MEMBRANE METALLOPROTEASE ARASP2, CHLOROPLASTIC-RELATED"/>
    <property type="match status" value="1"/>
</dbReference>
<evidence type="ECO:0000256" key="7">
    <source>
        <dbReference type="ARBA" id="ARBA00022833"/>
    </source>
</evidence>
<feature type="domain" description="PDZ" evidence="12">
    <location>
        <begin position="120"/>
        <end position="149"/>
    </location>
</feature>
<comment type="caution">
    <text evidence="13">The sequence shown here is derived from an EMBL/GenBank/DDBJ whole genome shotgun (WGS) entry which is preliminary data.</text>
</comment>
<evidence type="ECO:0000256" key="11">
    <source>
        <dbReference type="SAM" id="Phobius"/>
    </source>
</evidence>
<organism evidence="13 14">
    <name type="scientific">Ventrimonas faecis</name>
    <dbReference type="NCBI Taxonomy" id="3133170"/>
    <lineage>
        <taxon>Bacteria</taxon>
        <taxon>Bacillati</taxon>
        <taxon>Bacillota</taxon>
        <taxon>Clostridia</taxon>
        <taxon>Lachnospirales</taxon>
        <taxon>Lachnospiraceae</taxon>
        <taxon>Ventrimonas</taxon>
    </lineage>
</organism>
<dbReference type="InterPro" id="IPR036034">
    <property type="entry name" value="PDZ_sf"/>
</dbReference>
<reference evidence="13 14" key="1">
    <citation type="submission" date="2024-03" db="EMBL/GenBank/DDBJ databases">
        <title>Human intestinal bacterial collection.</title>
        <authorList>
            <person name="Pauvert C."/>
            <person name="Hitch T.C.A."/>
            <person name="Clavel T."/>
        </authorList>
    </citation>
    <scope>NUCLEOTIDE SEQUENCE [LARGE SCALE GENOMIC DNA]</scope>
    <source>
        <strain evidence="13 14">CLA-AP-H27</strain>
    </source>
</reference>
<accession>A0ABV1HI23</accession>
<keyword evidence="4 13" id="KW-0645">Protease</keyword>
<dbReference type="RefSeq" id="WP_349228239.1">
    <property type="nucleotide sequence ID" value="NZ_JBBMFJ010000002.1"/>
</dbReference>
<evidence type="ECO:0000256" key="3">
    <source>
        <dbReference type="ARBA" id="ARBA00007931"/>
    </source>
</evidence>
<evidence type="ECO:0000259" key="12">
    <source>
        <dbReference type="PROSITE" id="PS50106"/>
    </source>
</evidence>
<keyword evidence="7" id="KW-0862">Zinc</keyword>
<dbReference type="GO" id="GO:0008233">
    <property type="term" value="F:peptidase activity"/>
    <property type="evidence" value="ECO:0007669"/>
    <property type="project" value="UniProtKB-KW"/>
</dbReference>
<evidence type="ECO:0000256" key="1">
    <source>
        <dbReference type="ARBA" id="ARBA00001947"/>
    </source>
</evidence>
<feature type="transmembrane region" description="Helical" evidence="11">
    <location>
        <begin position="278"/>
        <end position="300"/>
    </location>
</feature>
<comment type="subcellular location">
    <subcellularLocation>
        <location evidence="2">Membrane</location>
        <topology evidence="2">Multi-pass membrane protein</topology>
    </subcellularLocation>
</comment>
<feature type="transmembrane region" description="Helical" evidence="11">
    <location>
        <begin position="89"/>
        <end position="112"/>
    </location>
</feature>